<dbReference type="EMBL" id="CABWKE010000032">
    <property type="protein sequence ID" value="VWQ28900.1"/>
    <property type="molecule type" value="Genomic_DNA"/>
</dbReference>
<name>A0A8U0KUI3_BIFLI</name>
<evidence type="ECO:0000313" key="2">
    <source>
        <dbReference type="Proteomes" id="UP000494270"/>
    </source>
</evidence>
<dbReference type="Proteomes" id="UP000494270">
    <property type="component" value="Unassembled WGS sequence"/>
</dbReference>
<evidence type="ECO:0000313" key="1">
    <source>
        <dbReference type="EMBL" id="VWQ28900.1"/>
    </source>
</evidence>
<protein>
    <submittedName>
        <fullName evidence="1">Uncharacterized protein</fullName>
    </submittedName>
</protein>
<proteinExistence type="predicted"/>
<sequence>VTADMRNPAIAIFFLPMALANRPVNAVPTIEPIVGTVVSSSTFAAE</sequence>
<feature type="non-terminal residue" evidence="1">
    <location>
        <position position="1"/>
    </location>
</feature>
<comment type="caution">
    <text evidence="1">The sequence shown here is derived from an EMBL/GenBank/DDBJ whole genome shotgun (WGS) entry which is preliminary data.</text>
</comment>
<reference evidence="1 2" key="1">
    <citation type="submission" date="2019-10" db="EMBL/GenBank/DDBJ databases">
        <authorList>
            <consortium name="Melissa Lawson"/>
            <person name="O'neill I."/>
        </authorList>
    </citation>
    <scope>NUCLEOTIDE SEQUENCE [LARGE SCALE GENOMIC DNA]</scope>
    <source>
        <strain evidence="1">LH_665</strain>
    </source>
</reference>
<accession>A0A8U0KUI3</accession>
<gene>
    <name evidence="1" type="ORF">BIFLH665_02014</name>
</gene>
<organism evidence="1 2">
    <name type="scientific">Bifidobacterium longum subsp. infantis</name>
    <dbReference type="NCBI Taxonomy" id="1682"/>
    <lineage>
        <taxon>Bacteria</taxon>
        <taxon>Bacillati</taxon>
        <taxon>Actinomycetota</taxon>
        <taxon>Actinomycetes</taxon>
        <taxon>Bifidobacteriales</taxon>
        <taxon>Bifidobacteriaceae</taxon>
        <taxon>Bifidobacterium</taxon>
    </lineage>
</organism>
<dbReference type="AlphaFoldDB" id="A0A8U0KUI3"/>